<keyword evidence="3" id="KW-1185">Reference proteome</keyword>
<sequence>MSEEYTPQEVLTEIFTRLPIKSLLRCTSVCKSWYSLIKNPSFITTHLNSNTSPLLLLRHCTENYEEDRYSLHFDNDTLDLYSKLDCPFKSFTGYFKIVGYCHGLLCLSDCHIEPTFLWNPSIRVYVTLPKPSVTFGSHGPHTVVLGFGFDSLTNDYKVVRIVSIDSNGVRYSQEVEVYTLSTGAWRGIRASGSSVSCL</sequence>
<accession>A0AAP0S2I7</accession>
<dbReference type="Proteomes" id="UP001415857">
    <property type="component" value="Unassembled WGS sequence"/>
</dbReference>
<feature type="domain" description="F-box" evidence="1">
    <location>
        <begin position="1"/>
        <end position="47"/>
    </location>
</feature>
<dbReference type="InterPro" id="IPR017451">
    <property type="entry name" value="F-box-assoc_interact_dom"/>
</dbReference>
<dbReference type="InterPro" id="IPR013187">
    <property type="entry name" value="F-box-assoc_dom_typ3"/>
</dbReference>
<dbReference type="InterPro" id="IPR050796">
    <property type="entry name" value="SCF_F-box_component"/>
</dbReference>
<dbReference type="EMBL" id="JBBPBK010000005">
    <property type="protein sequence ID" value="KAK9285575.1"/>
    <property type="molecule type" value="Genomic_DNA"/>
</dbReference>
<dbReference type="PANTHER" id="PTHR31672:SF13">
    <property type="entry name" value="F-BOX PROTEIN CPR30-LIKE"/>
    <property type="match status" value="1"/>
</dbReference>
<dbReference type="Pfam" id="PF08268">
    <property type="entry name" value="FBA_3"/>
    <property type="match status" value="1"/>
</dbReference>
<dbReference type="InterPro" id="IPR001810">
    <property type="entry name" value="F-box_dom"/>
</dbReference>
<dbReference type="PROSITE" id="PS50181">
    <property type="entry name" value="FBOX"/>
    <property type="match status" value="1"/>
</dbReference>
<dbReference type="NCBIfam" id="TIGR01640">
    <property type="entry name" value="F_box_assoc_1"/>
    <property type="match status" value="1"/>
</dbReference>
<dbReference type="InterPro" id="IPR036047">
    <property type="entry name" value="F-box-like_dom_sf"/>
</dbReference>
<evidence type="ECO:0000259" key="1">
    <source>
        <dbReference type="PROSITE" id="PS50181"/>
    </source>
</evidence>
<comment type="caution">
    <text evidence="2">The sequence shown here is derived from an EMBL/GenBank/DDBJ whole genome shotgun (WGS) entry which is preliminary data.</text>
</comment>
<gene>
    <name evidence="2" type="ORF">L1049_024770</name>
</gene>
<dbReference type="AlphaFoldDB" id="A0AAP0S2I7"/>
<evidence type="ECO:0000313" key="3">
    <source>
        <dbReference type="Proteomes" id="UP001415857"/>
    </source>
</evidence>
<evidence type="ECO:0000313" key="2">
    <source>
        <dbReference type="EMBL" id="KAK9285575.1"/>
    </source>
</evidence>
<proteinExistence type="predicted"/>
<dbReference type="Pfam" id="PF00646">
    <property type="entry name" value="F-box"/>
    <property type="match status" value="1"/>
</dbReference>
<dbReference type="Gene3D" id="1.20.1280.50">
    <property type="match status" value="1"/>
</dbReference>
<dbReference type="PANTHER" id="PTHR31672">
    <property type="entry name" value="BNACNNG10540D PROTEIN"/>
    <property type="match status" value="1"/>
</dbReference>
<dbReference type="SMART" id="SM00256">
    <property type="entry name" value="FBOX"/>
    <property type="match status" value="1"/>
</dbReference>
<dbReference type="SUPFAM" id="SSF81383">
    <property type="entry name" value="F-box domain"/>
    <property type="match status" value="1"/>
</dbReference>
<reference evidence="2 3" key="1">
    <citation type="journal article" date="2024" name="Plant J.">
        <title>Genome sequences and population genomics reveal climatic adaptation and genomic divergence between two closely related sweetgum species.</title>
        <authorList>
            <person name="Xu W.Q."/>
            <person name="Ren C.Q."/>
            <person name="Zhang X.Y."/>
            <person name="Comes H.P."/>
            <person name="Liu X.H."/>
            <person name="Li Y.G."/>
            <person name="Kettle C.J."/>
            <person name="Jalonen R."/>
            <person name="Gaisberger H."/>
            <person name="Ma Y.Z."/>
            <person name="Qiu Y.X."/>
        </authorList>
    </citation>
    <scope>NUCLEOTIDE SEQUENCE [LARGE SCALE GENOMIC DNA]</scope>
    <source>
        <strain evidence="2">Hangzhou</strain>
    </source>
</reference>
<organism evidence="2 3">
    <name type="scientific">Liquidambar formosana</name>
    <name type="common">Formosan gum</name>
    <dbReference type="NCBI Taxonomy" id="63359"/>
    <lineage>
        <taxon>Eukaryota</taxon>
        <taxon>Viridiplantae</taxon>
        <taxon>Streptophyta</taxon>
        <taxon>Embryophyta</taxon>
        <taxon>Tracheophyta</taxon>
        <taxon>Spermatophyta</taxon>
        <taxon>Magnoliopsida</taxon>
        <taxon>eudicotyledons</taxon>
        <taxon>Gunneridae</taxon>
        <taxon>Pentapetalae</taxon>
        <taxon>Saxifragales</taxon>
        <taxon>Altingiaceae</taxon>
        <taxon>Liquidambar</taxon>
    </lineage>
</organism>
<protein>
    <recommendedName>
        <fullName evidence="1">F-box domain-containing protein</fullName>
    </recommendedName>
</protein>
<dbReference type="CDD" id="cd22157">
    <property type="entry name" value="F-box_AtFBW1-like"/>
    <property type="match status" value="1"/>
</dbReference>
<name>A0AAP0S2I7_LIQFO</name>